<feature type="binding site" evidence="7">
    <location>
        <position position="223"/>
    </location>
    <ligand>
        <name>L-aspartate</name>
        <dbReference type="ChEBI" id="CHEBI:29991"/>
    </ligand>
</feature>
<feature type="binding site" evidence="7">
    <location>
        <position position="177"/>
    </location>
    <ligand>
        <name>L-aspartate</name>
        <dbReference type="ChEBI" id="CHEBI:29991"/>
    </ligand>
</feature>
<dbReference type="InterPro" id="IPR045864">
    <property type="entry name" value="aa-tRNA-synth_II/BPL/LPL"/>
</dbReference>
<comment type="catalytic activity">
    <reaction evidence="7">
        <text>tRNA(Asx) + L-aspartate + ATP = L-aspartyl-tRNA(Asx) + AMP + diphosphate</text>
        <dbReference type="Rhea" id="RHEA:18349"/>
        <dbReference type="Rhea" id="RHEA-COMP:9710"/>
        <dbReference type="Rhea" id="RHEA-COMP:9711"/>
        <dbReference type="ChEBI" id="CHEBI:29991"/>
        <dbReference type="ChEBI" id="CHEBI:30616"/>
        <dbReference type="ChEBI" id="CHEBI:33019"/>
        <dbReference type="ChEBI" id="CHEBI:78442"/>
        <dbReference type="ChEBI" id="CHEBI:78516"/>
        <dbReference type="ChEBI" id="CHEBI:456215"/>
        <dbReference type="EC" id="6.1.1.23"/>
    </reaction>
</comment>
<dbReference type="SUPFAM" id="SSF50249">
    <property type="entry name" value="Nucleic acid-binding proteins"/>
    <property type="match status" value="1"/>
</dbReference>
<dbReference type="PANTHER" id="PTHR22594:SF5">
    <property type="entry name" value="ASPARTATE--TRNA LIGASE, MITOCHONDRIAL"/>
    <property type="match status" value="1"/>
</dbReference>
<dbReference type="Gene3D" id="2.40.50.140">
    <property type="entry name" value="Nucleic acid-binding proteins"/>
    <property type="match status" value="1"/>
</dbReference>
<keyword evidence="10" id="KW-1185">Reference proteome</keyword>
<feature type="binding site" evidence="7">
    <location>
        <position position="461"/>
    </location>
    <ligand>
        <name>L-aspartate</name>
        <dbReference type="ChEBI" id="CHEBI:29991"/>
    </ligand>
</feature>
<dbReference type="EMBL" id="CP036287">
    <property type="protein sequence ID" value="QDU67353.1"/>
    <property type="molecule type" value="Genomic_DNA"/>
</dbReference>
<protein>
    <recommendedName>
        <fullName evidence="7">Aspartate--tRNA(Asp/Asn) ligase</fullName>
        <ecNumber evidence="7">6.1.1.23</ecNumber>
    </recommendedName>
    <alternativeName>
        <fullName evidence="7">Aspartyl-tRNA synthetase</fullName>
        <shortName evidence="7">AspRS</shortName>
    </alternativeName>
    <alternativeName>
        <fullName evidence="7">Non-discriminating aspartyl-tRNA synthetase</fullName>
        <shortName evidence="7">ND-AspRS</shortName>
    </alternativeName>
</protein>
<gene>
    <name evidence="7 9" type="primary">aspS</name>
    <name evidence="9" type="ORF">Pla133_24350</name>
</gene>
<dbReference type="Proteomes" id="UP000316921">
    <property type="component" value="Chromosome"/>
</dbReference>
<dbReference type="GO" id="GO:0005524">
    <property type="term" value="F:ATP binding"/>
    <property type="evidence" value="ECO:0007669"/>
    <property type="project" value="UniProtKB-UniRule"/>
</dbReference>
<dbReference type="Gene3D" id="3.30.930.10">
    <property type="entry name" value="Bira Bifunctional Protein, Domain 2"/>
    <property type="match status" value="1"/>
</dbReference>
<evidence type="ECO:0000313" key="9">
    <source>
        <dbReference type="EMBL" id="QDU67353.1"/>
    </source>
</evidence>
<evidence type="ECO:0000256" key="2">
    <source>
        <dbReference type="ARBA" id="ARBA00022598"/>
    </source>
</evidence>
<keyword evidence="2 7" id="KW-0436">Ligase</keyword>
<dbReference type="InterPro" id="IPR004524">
    <property type="entry name" value="Asp-tRNA-ligase_1"/>
</dbReference>
<dbReference type="KEGG" id="pbap:Pla133_24350"/>
<feature type="binding site" evidence="7">
    <location>
        <begin position="223"/>
        <end position="225"/>
    </location>
    <ligand>
        <name>ATP</name>
        <dbReference type="ChEBI" id="CHEBI:30616"/>
    </ligand>
</feature>
<dbReference type="GO" id="GO:0005737">
    <property type="term" value="C:cytoplasm"/>
    <property type="evidence" value="ECO:0007669"/>
    <property type="project" value="UniProtKB-SubCell"/>
</dbReference>
<dbReference type="GO" id="GO:0004815">
    <property type="term" value="F:aspartate-tRNA ligase activity"/>
    <property type="evidence" value="ECO:0007669"/>
    <property type="project" value="UniProtKB-UniRule"/>
</dbReference>
<evidence type="ECO:0000256" key="4">
    <source>
        <dbReference type="ARBA" id="ARBA00022840"/>
    </source>
</evidence>
<evidence type="ECO:0000313" key="10">
    <source>
        <dbReference type="Proteomes" id="UP000316921"/>
    </source>
</evidence>
<dbReference type="InterPro" id="IPR047090">
    <property type="entry name" value="AspRS_core"/>
</dbReference>
<dbReference type="HAMAP" id="MF_00044">
    <property type="entry name" value="Asp_tRNA_synth_type1"/>
    <property type="match status" value="1"/>
</dbReference>
<dbReference type="PRINTS" id="PR01042">
    <property type="entry name" value="TRNASYNTHASP"/>
</dbReference>
<dbReference type="InterPro" id="IPR002312">
    <property type="entry name" value="Asp/Asn-tRNA-synth_IIb"/>
</dbReference>
<dbReference type="Pfam" id="PF02938">
    <property type="entry name" value="GAD"/>
    <property type="match status" value="1"/>
</dbReference>
<dbReference type="InterPro" id="IPR047089">
    <property type="entry name" value="Asp-tRNA-ligase_1_N"/>
</dbReference>
<feature type="site" description="Important for tRNA non-discrimination" evidence="7">
    <location>
        <position position="40"/>
    </location>
</feature>
<evidence type="ECO:0000256" key="3">
    <source>
        <dbReference type="ARBA" id="ARBA00022741"/>
    </source>
</evidence>
<name>A0A518BK86_9BACT</name>
<dbReference type="InterPro" id="IPR029351">
    <property type="entry name" value="GAD_dom"/>
</dbReference>
<dbReference type="Gene3D" id="3.30.1360.30">
    <property type="entry name" value="GAD-like domain"/>
    <property type="match status" value="1"/>
</dbReference>
<sequence length="607" mass="67421">MTSSHSRPDWLRTHTCGELREANVGQSVVLNGWVDARRDHGGIYFVDLRDRYGITQVTLTPEQSDALPFSTEFVLGVHGKVVQRENPNPDRPTGLIEVRTERIEVLSPSPTPPIDIIDNLDAAVDTRLRYRYLDLRRGPLQRNLIHRSKFIASIRRAFEDQEFIEVETPVLTRATPEGARDYLVPSRVHPGQFYALPQSPQIFKQILMVAGYDRYFQVARCFRDEDLRADRQPEFTQLDMEMSFVHEEDVFAVWEGVMGRAFRENMGLELPQTFPRMRWEEAMDRFGSDKPDTRFGMELVDLAEWVPTCEFRVFQGALEAGGRVMAIRVPGGGSSVSRGQLKSLESAAKDLGAKGLAWWKPGEEGGAAGPVAKFMDGAVGEELLALTAVDGATTDGDLLLFGADAERIVWRVLGDLRLRLARQLDLLPPATGDGAQWNFLWVTHFPMFEFDEAAGRYFSSHHPFTCPEDETLGGDEPDVSKLVSRAYDLVLNGWELGSGSIRIHRQDVQARVFELLGIDASEQQLKFGFLLEALSYGAPPHGGFAVGLDRLVALTLGLDSIRDVVAFPKTTSAADLMCGAPSRVAPDQLAEVHVAPAGKALERDGSA</sequence>
<feature type="domain" description="Aminoacyl-transfer RNA synthetases class-II family profile" evidence="8">
    <location>
        <begin position="147"/>
        <end position="568"/>
    </location>
</feature>
<feature type="binding site" evidence="7">
    <location>
        <begin position="547"/>
        <end position="550"/>
    </location>
    <ligand>
        <name>ATP</name>
        <dbReference type="ChEBI" id="CHEBI:30616"/>
    </ligand>
</feature>
<evidence type="ECO:0000256" key="6">
    <source>
        <dbReference type="ARBA" id="ARBA00023146"/>
    </source>
</evidence>
<dbReference type="InterPro" id="IPR006195">
    <property type="entry name" value="aa-tRNA-synth_II"/>
</dbReference>
<dbReference type="Pfam" id="PF00152">
    <property type="entry name" value="tRNA-synt_2"/>
    <property type="match status" value="1"/>
</dbReference>
<feature type="binding site" evidence="7">
    <location>
        <position position="495"/>
    </location>
    <ligand>
        <name>ATP</name>
        <dbReference type="ChEBI" id="CHEBI:30616"/>
    </ligand>
</feature>
<feature type="binding site" evidence="7">
    <location>
        <position position="502"/>
    </location>
    <ligand>
        <name>L-aspartate</name>
        <dbReference type="ChEBI" id="CHEBI:29991"/>
    </ligand>
</feature>
<dbReference type="GO" id="GO:0006422">
    <property type="term" value="P:aspartyl-tRNA aminoacylation"/>
    <property type="evidence" value="ECO:0007669"/>
    <property type="project" value="UniProtKB-UniRule"/>
</dbReference>
<feature type="region of interest" description="Aspartate" evidence="7">
    <location>
        <begin position="201"/>
        <end position="204"/>
    </location>
</feature>
<dbReference type="SUPFAM" id="SSF55261">
    <property type="entry name" value="GAD domain-like"/>
    <property type="match status" value="1"/>
</dbReference>
<dbReference type="PANTHER" id="PTHR22594">
    <property type="entry name" value="ASPARTYL/LYSYL-TRNA SYNTHETASE"/>
    <property type="match status" value="1"/>
</dbReference>
<proteinExistence type="inferred from homology"/>
<organism evidence="9 10">
    <name type="scientific">Engelhardtia mirabilis</name>
    <dbReference type="NCBI Taxonomy" id="2528011"/>
    <lineage>
        <taxon>Bacteria</taxon>
        <taxon>Pseudomonadati</taxon>
        <taxon>Planctomycetota</taxon>
        <taxon>Planctomycetia</taxon>
        <taxon>Planctomycetia incertae sedis</taxon>
        <taxon>Engelhardtia</taxon>
    </lineage>
</organism>
<comment type="subunit">
    <text evidence="7">Homodimer.</text>
</comment>
<comment type="subcellular location">
    <subcellularLocation>
        <location evidence="7">Cytoplasm</location>
    </subcellularLocation>
</comment>
<dbReference type="GO" id="GO:0003676">
    <property type="term" value="F:nucleic acid binding"/>
    <property type="evidence" value="ECO:0007669"/>
    <property type="project" value="InterPro"/>
</dbReference>
<dbReference type="InterPro" id="IPR004364">
    <property type="entry name" value="Aa-tRNA-synt_II"/>
</dbReference>
<dbReference type="NCBIfam" id="TIGR00459">
    <property type="entry name" value="aspS_bact"/>
    <property type="match status" value="1"/>
</dbReference>
<dbReference type="AlphaFoldDB" id="A0A518BK86"/>
<comment type="caution">
    <text evidence="7">Lacks conserved residue(s) required for the propagation of feature annotation.</text>
</comment>
<dbReference type="CDD" id="cd04317">
    <property type="entry name" value="EcAspRS_like_N"/>
    <property type="match status" value="1"/>
</dbReference>
<comment type="similarity">
    <text evidence="1 7">Belongs to the class-II aminoacyl-tRNA synthetase family. Type 1 subfamily.</text>
</comment>
<dbReference type="PROSITE" id="PS50862">
    <property type="entry name" value="AA_TRNA_LIGASE_II"/>
    <property type="match status" value="1"/>
</dbReference>
<dbReference type="EC" id="6.1.1.23" evidence="7"/>
<keyword evidence="7" id="KW-0963">Cytoplasm</keyword>
<dbReference type="GO" id="GO:0050560">
    <property type="term" value="F:aspartate-tRNA(Asn) ligase activity"/>
    <property type="evidence" value="ECO:0007669"/>
    <property type="project" value="UniProtKB-EC"/>
</dbReference>
<evidence type="ECO:0000256" key="5">
    <source>
        <dbReference type="ARBA" id="ARBA00022917"/>
    </source>
</evidence>
<evidence type="ECO:0000256" key="7">
    <source>
        <dbReference type="HAMAP-Rule" id="MF_00044"/>
    </source>
</evidence>
<dbReference type="NCBIfam" id="NF001750">
    <property type="entry name" value="PRK00476.1"/>
    <property type="match status" value="1"/>
</dbReference>
<dbReference type="SUPFAM" id="SSF55681">
    <property type="entry name" value="Class II aaRS and biotin synthetases"/>
    <property type="match status" value="1"/>
</dbReference>
<evidence type="ECO:0000256" key="1">
    <source>
        <dbReference type="ARBA" id="ARBA00006303"/>
    </source>
</evidence>
<keyword evidence="6 7" id="KW-0030">Aminoacyl-tRNA synthetase</keyword>
<dbReference type="Pfam" id="PF01336">
    <property type="entry name" value="tRNA_anti-codon"/>
    <property type="match status" value="1"/>
</dbReference>
<dbReference type="InterPro" id="IPR004365">
    <property type="entry name" value="NA-bd_OB_tRNA"/>
</dbReference>
<accession>A0A518BK86</accession>
<dbReference type="InterPro" id="IPR004115">
    <property type="entry name" value="GAD-like_sf"/>
</dbReference>
<keyword evidence="4 7" id="KW-0067">ATP-binding</keyword>
<comment type="function">
    <text evidence="7">Aspartyl-tRNA synthetase with relaxed tRNA specificity since it is able to aspartylate not only its cognate tRNA(Asp) but also tRNA(Asn). Reaction proceeds in two steps: L-aspartate is first activated by ATP to form Asp-AMP and then transferred to the acceptor end of tRNA(Asp/Asn).</text>
</comment>
<keyword evidence="3 7" id="KW-0547">Nucleotide-binding</keyword>
<dbReference type="InterPro" id="IPR012340">
    <property type="entry name" value="NA-bd_OB-fold"/>
</dbReference>
<dbReference type="CDD" id="cd00777">
    <property type="entry name" value="AspRS_core"/>
    <property type="match status" value="1"/>
</dbReference>
<feature type="binding site" evidence="7">
    <location>
        <position position="232"/>
    </location>
    <ligand>
        <name>ATP</name>
        <dbReference type="ChEBI" id="CHEBI:30616"/>
    </ligand>
</feature>
<reference evidence="9 10" key="1">
    <citation type="submission" date="2019-02" db="EMBL/GenBank/DDBJ databases">
        <title>Deep-cultivation of Planctomycetes and their phenomic and genomic characterization uncovers novel biology.</title>
        <authorList>
            <person name="Wiegand S."/>
            <person name="Jogler M."/>
            <person name="Boedeker C."/>
            <person name="Pinto D."/>
            <person name="Vollmers J."/>
            <person name="Rivas-Marin E."/>
            <person name="Kohn T."/>
            <person name="Peeters S.H."/>
            <person name="Heuer A."/>
            <person name="Rast P."/>
            <person name="Oberbeckmann S."/>
            <person name="Bunk B."/>
            <person name="Jeske O."/>
            <person name="Meyerdierks A."/>
            <person name="Storesund J.E."/>
            <person name="Kallscheuer N."/>
            <person name="Luecker S."/>
            <person name="Lage O.M."/>
            <person name="Pohl T."/>
            <person name="Merkel B.J."/>
            <person name="Hornburger P."/>
            <person name="Mueller R.-W."/>
            <person name="Bruemmer F."/>
            <person name="Labrenz M."/>
            <person name="Spormann A.M."/>
            <person name="Op den Camp H."/>
            <person name="Overmann J."/>
            <person name="Amann R."/>
            <person name="Jetten M.S.M."/>
            <person name="Mascher T."/>
            <person name="Medema M.H."/>
            <person name="Devos D.P."/>
            <person name="Kaster A.-K."/>
            <person name="Ovreas L."/>
            <person name="Rohde M."/>
            <person name="Galperin M.Y."/>
            <person name="Jogler C."/>
        </authorList>
    </citation>
    <scope>NUCLEOTIDE SEQUENCE [LARGE SCALE GENOMIC DNA]</scope>
    <source>
        <strain evidence="9 10">Pla133</strain>
    </source>
</reference>
<keyword evidence="5 7" id="KW-0648">Protein biosynthesis</keyword>
<dbReference type="RefSeq" id="WP_145065430.1">
    <property type="nucleotide sequence ID" value="NZ_CP036287.1"/>
</dbReference>
<evidence type="ECO:0000259" key="8">
    <source>
        <dbReference type="PROSITE" id="PS50862"/>
    </source>
</evidence>